<organism evidence="4 5">
    <name type="scientific">Eleusine coracana subsp. coracana</name>
    <dbReference type="NCBI Taxonomy" id="191504"/>
    <lineage>
        <taxon>Eukaryota</taxon>
        <taxon>Viridiplantae</taxon>
        <taxon>Streptophyta</taxon>
        <taxon>Embryophyta</taxon>
        <taxon>Tracheophyta</taxon>
        <taxon>Spermatophyta</taxon>
        <taxon>Magnoliopsida</taxon>
        <taxon>Liliopsida</taxon>
        <taxon>Poales</taxon>
        <taxon>Poaceae</taxon>
        <taxon>PACMAD clade</taxon>
        <taxon>Chloridoideae</taxon>
        <taxon>Cynodonteae</taxon>
        <taxon>Eleusininae</taxon>
        <taxon>Eleusine</taxon>
    </lineage>
</organism>
<evidence type="ECO:0000313" key="4">
    <source>
        <dbReference type="EMBL" id="GJN22211.1"/>
    </source>
</evidence>
<sequence length="139" mass="14969">MRKLVLAVIVVIMVFSLAAISEARPLAGEEWAEEVIGSESFMSFLQQLYRQRLSGPEFRSHLILGSKRSTEQGKREKTRRKKIATMAANTKFVMIMLVMVLSVAAVGAARPLAGGVNGPGKKQPPPPAASPSTDCSGND</sequence>
<reference evidence="4" key="2">
    <citation type="submission" date="2021-12" db="EMBL/GenBank/DDBJ databases">
        <title>Resequencing data analysis of finger millet.</title>
        <authorList>
            <person name="Hatakeyama M."/>
            <person name="Aluri S."/>
            <person name="Balachadran M.T."/>
            <person name="Sivarajan S.R."/>
            <person name="Poveda L."/>
            <person name="Shimizu-Inatsugi R."/>
            <person name="Schlapbach R."/>
            <person name="Sreeman S.M."/>
            <person name="Shimizu K.K."/>
        </authorList>
    </citation>
    <scope>NUCLEOTIDE SEQUENCE</scope>
</reference>
<feature type="transmembrane region" description="Helical" evidence="2">
    <location>
        <begin position="92"/>
        <end position="113"/>
    </location>
</feature>
<feature type="region of interest" description="Disordered" evidence="1">
    <location>
        <begin position="113"/>
        <end position="139"/>
    </location>
</feature>
<dbReference type="PANTHER" id="PTHR35547:SF1">
    <property type="entry name" value="OS02G0737401 PROTEIN"/>
    <property type="match status" value="1"/>
</dbReference>
<accession>A0AAV5EI12</accession>
<keyword evidence="2" id="KW-0812">Transmembrane</keyword>
<keyword evidence="2" id="KW-0472">Membrane</keyword>
<evidence type="ECO:0000256" key="3">
    <source>
        <dbReference type="SAM" id="SignalP"/>
    </source>
</evidence>
<dbReference type="Proteomes" id="UP001054889">
    <property type="component" value="Unassembled WGS sequence"/>
</dbReference>
<dbReference type="AlphaFoldDB" id="A0AAV5EI12"/>
<protein>
    <recommendedName>
        <fullName evidence="6">Transmembrane protein</fullName>
    </recommendedName>
</protein>
<dbReference type="EMBL" id="BQKI01000075">
    <property type="protein sequence ID" value="GJN22211.1"/>
    <property type="molecule type" value="Genomic_DNA"/>
</dbReference>
<comment type="caution">
    <text evidence="4">The sequence shown here is derived from an EMBL/GenBank/DDBJ whole genome shotgun (WGS) entry which is preliminary data.</text>
</comment>
<evidence type="ECO:0008006" key="6">
    <source>
        <dbReference type="Google" id="ProtNLM"/>
    </source>
</evidence>
<evidence type="ECO:0000256" key="2">
    <source>
        <dbReference type="SAM" id="Phobius"/>
    </source>
</evidence>
<name>A0AAV5EI12_ELECO</name>
<proteinExistence type="predicted"/>
<keyword evidence="3" id="KW-0732">Signal</keyword>
<dbReference type="PANTHER" id="PTHR35547">
    <property type="entry name" value="OS06G0249350 PROTEIN-RELATED"/>
    <property type="match status" value="1"/>
</dbReference>
<feature type="chain" id="PRO_5044011381" description="Transmembrane protein" evidence="3">
    <location>
        <begin position="24"/>
        <end position="139"/>
    </location>
</feature>
<keyword evidence="5" id="KW-1185">Reference proteome</keyword>
<gene>
    <name evidence="4" type="primary">gb09759</name>
    <name evidence="4" type="ORF">PR202_gb09759</name>
</gene>
<evidence type="ECO:0000313" key="5">
    <source>
        <dbReference type="Proteomes" id="UP001054889"/>
    </source>
</evidence>
<reference evidence="4" key="1">
    <citation type="journal article" date="2018" name="DNA Res.">
        <title>Multiple hybrid de novo genome assembly of finger millet, an orphan allotetraploid crop.</title>
        <authorList>
            <person name="Hatakeyama M."/>
            <person name="Aluri S."/>
            <person name="Balachadran M.T."/>
            <person name="Sivarajan S.R."/>
            <person name="Patrignani A."/>
            <person name="Gruter S."/>
            <person name="Poveda L."/>
            <person name="Shimizu-Inatsugi R."/>
            <person name="Baeten J."/>
            <person name="Francoijs K.J."/>
            <person name="Nataraja K.N."/>
            <person name="Reddy Y.A.N."/>
            <person name="Phadnis S."/>
            <person name="Ravikumar R.L."/>
            <person name="Schlapbach R."/>
            <person name="Sreeman S.M."/>
            <person name="Shimizu K.K."/>
        </authorList>
    </citation>
    <scope>NUCLEOTIDE SEQUENCE</scope>
</reference>
<evidence type="ECO:0000256" key="1">
    <source>
        <dbReference type="SAM" id="MobiDB-lite"/>
    </source>
</evidence>
<feature type="signal peptide" evidence="3">
    <location>
        <begin position="1"/>
        <end position="23"/>
    </location>
</feature>
<keyword evidence="2" id="KW-1133">Transmembrane helix</keyword>